<gene>
    <name evidence="3" type="ORF">SAMN05661099_0551</name>
</gene>
<dbReference type="Gene3D" id="3.55.50.30">
    <property type="match status" value="1"/>
</dbReference>
<dbReference type="EMBL" id="FUYR01000001">
    <property type="protein sequence ID" value="SKB32338.1"/>
    <property type="molecule type" value="Genomic_DNA"/>
</dbReference>
<protein>
    <submittedName>
        <fullName evidence="3">FecR family protein</fullName>
    </submittedName>
</protein>
<feature type="domain" description="Protein FecR C-terminal" evidence="2">
    <location>
        <begin position="313"/>
        <end position="380"/>
    </location>
</feature>
<evidence type="ECO:0000313" key="3">
    <source>
        <dbReference type="EMBL" id="SKB32338.1"/>
    </source>
</evidence>
<dbReference type="Pfam" id="PF16344">
    <property type="entry name" value="FecR_C"/>
    <property type="match status" value="1"/>
</dbReference>
<dbReference type="InterPro" id="IPR012373">
    <property type="entry name" value="Ferrdict_sens_TM"/>
</dbReference>
<proteinExistence type="predicted"/>
<dbReference type="OrthoDB" id="1099963at2"/>
<evidence type="ECO:0000259" key="1">
    <source>
        <dbReference type="Pfam" id="PF04773"/>
    </source>
</evidence>
<dbReference type="InterPro" id="IPR006860">
    <property type="entry name" value="FecR"/>
</dbReference>
<dbReference type="InterPro" id="IPR032508">
    <property type="entry name" value="FecR_C"/>
</dbReference>
<dbReference type="RefSeq" id="WP_079701118.1">
    <property type="nucleotide sequence ID" value="NZ_FUYR01000001.1"/>
</dbReference>
<accession>A0A1T5ABK5</accession>
<dbReference type="PIRSF" id="PIRSF018266">
    <property type="entry name" value="FecR"/>
    <property type="match status" value="1"/>
</dbReference>
<dbReference type="Pfam" id="PF04773">
    <property type="entry name" value="FecR"/>
    <property type="match status" value="1"/>
</dbReference>
<dbReference type="GO" id="GO:0016989">
    <property type="term" value="F:sigma factor antagonist activity"/>
    <property type="evidence" value="ECO:0007669"/>
    <property type="project" value="TreeGrafter"/>
</dbReference>
<reference evidence="4" key="1">
    <citation type="submission" date="2017-02" db="EMBL/GenBank/DDBJ databases">
        <authorList>
            <person name="Varghese N."/>
            <person name="Submissions S."/>
        </authorList>
    </citation>
    <scope>NUCLEOTIDE SEQUENCE [LARGE SCALE GENOMIC DNA]</scope>
    <source>
        <strain evidence="4">DSM 22385</strain>
    </source>
</reference>
<evidence type="ECO:0000313" key="4">
    <source>
        <dbReference type="Proteomes" id="UP000189981"/>
    </source>
</evidence>
<dbReference type="PANTHER" id="PTHR30273">
    <property type="entry name" value="PERIPLASMIC SIGNAL SENSOR AND SIGMA FACTOR ACTIVATOR FECR-RELATED"/>
    <property type="match status" value="1"/>
</dbReference>
<dbReference type="PANTHER" id="PTHR30273:SF2">
    <property type="entry name" value="PROTEIN FECR"/>
    <property type="match status" value="1"/>
</dbReference>
<organism evidence="3 4">
    <name type="scientific">Daejeonella lutea</name>
    <dbReference type="NCBI Taxonomy" id="572036"/>
    <lineage>
        <taxon>Bacteria</taxon>
        <taxon>Pseudomonadati</taxon>
        <taxon>Bacteroidota</taxon>
        <taxon>Sphingobacteriia</taxon>
        <taxon>Sphingobacteriales</taxon>
        <taxon>Sphingobacteriaceae</taxon>
        <taxon>Daejeonella</taxon>
    </lineage>
</organism>
<dbReference type="Proteomes" id="UP000189981">
    <property type="component" value="Unassembled WGS sequence"/>
</dbReference>
<dbReference type="Gene3D" id="2.60.120.1440">
    <property type="match status" value="1"/>
</dbReference>
<evidence type="ECO:0000259" key="2">
    <source>
        <dbReference type="Pfam" id="PF16344"/>
    </source>
</evidence>
<dbReference type="STRING" id="572036.SAMN05661099_0551"/>
<dbReference type="FunFam" id="2.60.120.1440:FF:000001">
    <property type="entry name" value="Putative anti-sigma factor"/>
    <property type="match status" value="1"/>
</dbReference>
<dbReference type="AlphaFoldDB" id="A0A1T5ABK5"/>
<name>A0A1T5ABK5_9SPHI</name>
<sequence length="385" mass="42763">MEKAAFYKLLDKYISGEASQEEEQQLLNFYGSFNKSSNADLSDLGEKMESRMLQALDLDEQVQSSRWKPFGKFAIAASVIMAVALSLYFYTGSEEIEPETFAEIDVKNDIAPGDNKAILTLADGSRISLDDAAEGFVASQGNTSITKTEDGQIVYNKNGGGMRSMNGSTAANTIQTPKGGRYQIRLPDGSRVWLNSASTLTYPTTFAVTERKVKLIGEAYFEIARNKKVPFRVESNNQTVEVLGTHFNVNSYEDEAYIKTTLLEGSVRIILNSSNPKGKLLKPGEQSLTSASQADIKVQDTDIEKAIAWKNGYFKFKNTPIKDIMREIERWYDVELVYDGKLAPDEFTGYISNEVKISGVLKMLEESGGIKFSVKGRKLKVKSIQ</sequence>
<keyword evidence="4" id="KW-1185">Reference proteome</keyword>
<feature type="domain" description="FecR protein" evidence="1">
    <location>
        <begin position="173"/>
        <end position="268"/>
    </location>
</feature>